<dbReference type="AlphaFoldDB" id="X1KJE0"/>
<sequence length="170" mass="18641">MPKPKPDRVIRHEIALSRPLQESIDSLVMVQGVGKAGELAQGLGIPELTKDLSEPSKVIGTLYGIATVLEAMGFETGLPTPVDLAQWWLERDAKMEGIKAQREFTGAPDNVLKQIIDLFRGLLGMDYKPFDYNPFNDAAQAAQENNDTIPADTPTPPGGWNQWAQDVSQL</sequence>
<comment type="caution">
    <text evidence="1">The sequence shown here is derived from an EMBL/GenBank/DDBJ whole genome shotgun (WGS) entry which is preliminary data.</text>
</comment>
<protein>
    <submittedName>
        <fullName evidence="1">Uncharacterized protein</fullName>
    </submittedName>
</protein>
<accession>X1KJE0</accession>
<proteinExistence type="predicted"/>
<organism evidence="1">
    <name type="scientific">marine sediment metagenome</name>
    <dbReference type="NCBI Taxonomy" id="412755"/>
    <lineage>
        <taxon>unclassified sequences</taxon>
        <taxon>metagenomes</taxon>
        <taxon>ecological metagenomes</taxon>
    </lineage>
</organism>
<dbReference type="EMBL" id="BARV01000121">
    <property type="protein sequence ID" value="GAH93725.1"/>
    <property type="molecule type" value="Genomic_DNA"/>
</dbReference>
<evidence type="ECO:0000313" key="1">
    <source>
        <dbReference type="EMBL" id="GAH93725.1"/>
    </source>
</evidence>
<reference evidence="1" key="1">
    <citation type="journal article" date="2014" name="Front. Microbiol.">
        <title>High frequency of phylogenetically diverse reductive dehalogenase-homologous genes in deep subseafloor sedimentary metagenomes.</title>
        <authorList>
            <person name="Kawai M."/>
            <person name="Futagami T."/>
            <person name="Toyoda A."/>
            <person name="Takaki Y."/>
            <person name="Nishi S."/>
            <person name="Hori S."/>
            <person name="Arai W."/>
            <person name="Tsubouchi T."/>
            <person name="Morono Y."/>
            <person name="Uchiyama I."/>
            <person name="Ito T."/>
            <person name="Fujiyama A."/>
            <person name="Inagaki F."/>
            <person name="Takami H."/>
        </authorList>
    </citation>
    <scope>NUCLEOTIDE SEQUENCE</scope>
    <source>
        <strain evidence="1">Expedition CK06-06</strain>
    </source>
</reference>
<gene>
    <name evidence="1" type="ORF">S06H3_00632</name>
</gene>
<name>X1KJE0_9ZZZZ</name>